<protein>
    <submittedName>
        <fullName evidence="2">NrdH-redoxin</fullName>
    </submittedName>
</protein>
<sequence>MSIKIYSSRGCTQCAMTKRLYDRDGVAYETVMIDNNETAQARLKAAGHQQLPVVVTDTATWTGFQPERVKASIVEFKASVPATFTTHGPDVA</sequence>
<keyword evidence="3" id="KW-1185">Reference proteome</keyword>
<dbReference type="PANTHER" id="PTHR34386:SF1">
    <property type="entry name" value="GLUTAREDOXIN-LIKE PROTEIN NRDH"/>
    <property type="match status" value="1"/>
</dbReference>
<dbReference type="Proteomes" id="UP000464186">
    <property type="component" value="Plasmid unnamed1"/>
</dbReference>
<dbReference type="AlphaFoldDB" id="A0A6P1NP73"/>
<accession>A0A6P1NP73</accession>
<dbReference type="InterPro" id="IPR002109">
    <property type="entry name" value="Glutaredoxin"/>
</dbReference>
<dbReference type="GO" id="GO:0045454">
    <property type="term" value="P:cell redox homeostasis"/>
    <property type="evidence" value="ECO:0007669"/>
    <property type="project" value="TreeGrafter"/>
</dbReference>
<dbReference type="Gene3D" id="3.40.30.10">
    <property type="entry name" value="Glutaredoxin"/>
    <property type="match status" value="1"/>
</dbReference>
<evidence type="ECO:0000313" key="2">
    <source>
        <dbReference type="EMBL" id="QHK22505.1"/>
    </source>
</evidence>
<organism evidence="2 3">
    <name type="scientific">Pseudarthrobacter psychrotolerans</name>
    <dbReference type="NCBI Taxonomy" id="2697569"/>
    <lineage>
        <taxon>Bacteria</taxon>
        <taxon>Bacillati</taxon>
        <taxon>Actinomycetota</taxon>
        <taxon>Actinomycetes</taxon>
        <taxon>Micrococcales</taxon>
        <taxon>Micrococcaceae</taxon>
        <taxon>Pseudarthrobacter</taxon>
    </lineage>
</organism>
<dbReference type="Pfam" id="PF00462">
    <property type="entry name" value="Glutaredoxin"/>
    <property type="match status" value="1"/>
</dbReference>
<geneLocation type="plasmid" evidence="2 3">
    <name>unnamed1</name>
</geneLocation>
<gene>
    <name evidence="2" type="ORF">GU243_23320</name>
</gene>
<evidence type="ECO:0000313" key="3">
    <source>
        <dbReference type="Proteomes" id="UP000464186"/>
    </source>
</evidence>
<dbReference type="InterPro" id="IPR036249">
    <property type="entry name" value="Thioredoxin-like_sf"/>
</dbReference>
<dbReference type="SUPFAM" id="SSF52833">
    <property type="entry name" value="Thioredoxin-like"/>
    <property type="match status" value="1"/>
</dbReference>
<dbReference type="GO" id="GO:0009055">
    <property type="term" value="F:electron transfer activity"/>
    <property type="evidence" value="ECO:0007669"/>
    <property type="project" value="TreeGrafter"/>
</dbReference>
<keyword evidence="2" id="KW-0614">Plasmid</keyword>
<dbReference type="PANTHER" id="PTHR34386">
    <property type="entry name" value="GLUTAREDOXIN"/>
    <property type="match status" value="1"/>
</dbReference>
<dbReference type="KEGG" id="psey:GU243_23320"/>
<dbReference type="InterPro" id="IPR051548">
    <property type="entry name" value="Grx-like_ET"/>
</dbReference>
<reference evidence="2 3" key="1">
    <citation type="submission" date="2020-01" db="EMBL/GenBank/DDBJ databases">
        <title>Pseudarthrobacter psychrotolerans sp. nov., isolated from antarctic soil.</title>
        <authorList>
            <person name="Shin Y."/>
            <person name="Park W."/>
        </authorList>
    </citation>
    <scope>NUCLEOTIDE SEQUENCE [LARGE SCALE GENOMIC DNA]</scope>
    <source>
        <strain evidence="2 3">YJ56</strain>
        <plasmid evidence="2 3">unnamed1</plasmid>
    </source>
</reference>
<proteinExistence type="predicted"/>
<dbReference type="EMBL" id="CP047899">
    <property type="protein sequence ID" value="QHK22505.1"/>
    <property type="molecule type" value="Genomic_DNA"/>
</dbReference>
<feature type="domain" description="Glutaredoxin" evidence="1">
    <location>
        <begin position="3"/>
        <end position="57"/>
    </location>
</feature>
<evidence type="ECO:0000259" key="1">
    <source>
        <dbReference type="Pfam" id="PF00462"/>
    </source>
</evidence>
<name>A0A6P1NP73_9MICC</name>
<dbReference type="CDD" id="cd02976">
    <property type="entry name" value="NrdH"/>
    <property type="match status" value="1"/>
</dbReference>
<dbReference type="PROSITE" id="PS51354">
    <property type="entry name" value="GLUTAREDOXIN_2"/>
    <property type="match status" value="1"/>
</dbReference>